<proteinExistence type="predicted"/>
<protein>
    <recommendedName>
        <fullName evidence="3">Secreted protein</fullName>
    </recommendedName>
</protein>
<keyword evidence="2" id="KW-1185">Reference proteome</keyword>
<organism evidence="1 2">
    <name type="scientific">Stylosanthes scabra</name>
    <dbReference type="NCBI Taxonomy" id="79078"/>
    <lineage>
        <taxon>Eukaryota</taxon>
        <taxon>Viridiplantae</taxon>
        <taxon>Streptophyta</taxon>
        <taxon>Embryophyta</taxon>
        <taxon>Tracheophyta</taxon>
        <taxon>Spermatophyta</taxon>
        <taxon>Magnoliopsida</taxon>
        <taxon>eudicotyledons</taxon>
        <taxon>Gunneridae</taxon>
        <taxon>Pentapetalae</taxon>
        <taxon>rosids</taxon>
        <taxon>fabids</taxon>
        <taxon>Fabales</taxon>
        <taxon>Fabaceae</taxon>
        <taxon>Papilionoideae</taxon>
        <taxon>50 kb inversion clade</taxon>
        <taxon>dalbergioids sensu lato</taxon>
        <taxon>Dalbergieae</taxon>
        <taxon>Pterocarpus clade</taxon>
        <taxon>Stylosanthes</taxon>
    </lineage>
</organism>
<accession>A0ABU6QL24</accession>
<evidence type="ECO:0008006" key="3">
    <source>
        <dbReference type="Google" id="ProtNLM"/>
    </source>
</evidence>
<name>A0ABU6QL24_9FABA</name>
<dbReference type="Proteomes" id="UP001341840">
    <property type="component" value="Unassembled WGS sequence"/>
</dbReference>
<sequence length="85" mass="9598">MLSSLPLHLCLASASSVLRRQFISAHFFVEAGVEFSPFLLPVFKARVSTFNLTVFHSLRQGFRAFGLPFFSPTSLPIPDIYSMRF</sequence>
<evidence type="ECO:0000313" key="2">
    <source>
        <dbReference type="Proteomes" id="UP001341840"/>
    </source>
</evidence>
<dbReference type="EMBL" id="JASCZI010000615">
    <property type="protein sequence ID" value="MED6112696.1"/>
    <property type="molecule type" value="Genomic_DNA"/>
</dbReference>
<evidence type="ECO:0000313" key="1">
    <source>
        <dbReference type="EMBL" id="MED6112696.1"/>
    </source>
</evidence>
<reference evidence="1 2" key="1">
    <citation type="journal article" date="2023" name="Plants (Basel)">
        <title>Bridging the Gap: Combining Genomics and Transcriptomics Approaches to Understand Stylosanthes scabra, an Orphan Legume from the Brazilian Caatinga.</title>
        <authorList>
            <person name="Ferreira-Neto J.R.C."/>
            <person name="da Silva M.D."/>
            <person name="Binneck E."/>
            <person name="de Melo N.F."/>
            <person name="da Silva R.H."/>
            <person name="de Melo A.L.T.M."/>
            <person name="Pandolfi V."/>
            <person name="Bustamante F.O."/>
            <person name="Brasileiro-Vidal A.C."/>
            <person name="Benko-Iseppon A.M."/>
        </authorList>
    </citation>
    <scope>NUCLEOTIDE SEQUENCE [LARGE SCALE GENOMIC DNA]</scope>
    <source>
        <tissue evidence="1">Leaves</tissue>
    </source>
</reference>
<gene>
    <name evidence="1" type="ORF">PIB30_063898</name>
</gene>
<comment type="caution">
    <text evidence="1">The sequence shown here is derived from an EMBL/GenBank/DDBJ whole genome shotgun (WGS) entry which is preliminary data.</text>
</comment>